<dbReference type="EMBL" id="ANMO01000094">
    <property type="protein sequence ID" value="EMB17625.1"/>
    <property type="molecule type" value="Genomic_DNA"/>
</dbReference>
<gene>
    <name evidence="1" type="ORF">RE6C_01696</name>
</gene>
<comment type="caution">
    <text evidence="1">The sequence shown here is derived from an EMBL/GenBank/DDBJ whole genome shotgun (WGS) entry which is preliminary data.</text>
</comment>
<sequence>MIRFIASIAVFGYSEQQRWPLSAMLWPSLFCKRFVYESCEMLSLERNKSPLG</sequence>
<dbReference type="Proteomes" id="UP000011529">
    <property type="component" value="Unassembled WGS sequence"/>
</dbReference>
<organism evidence="1 2">
    <name type="scientific">Rhodopirellula europaea 6C</name>
    <dbReference type="NCBI Taxonomy" id="1263867"/>
    <lineage>
        <taxon>Bacteria</taxon>
        <taxon>Pseudomonadati</taxon>
        <taxon>Planctomycetota</taxon>
        <taxon>Planctomycetia</taxon>
        <taxon>Pirellulales</taxon>
        <taxon>Pirellulaceae</taxon>
        <taxon>Rhodopirellula</taxon>
    </lineage>
</organism>
<reference evidence="1" key="1">
    <citation type="submission" date="2012-11" db="EMBL/GenBank/DDBJ databases">
        <title>Permanent draft genomes of Rhodopirellula europaea strain SH398 and 6C.</title>
        <authorList>
            <person name="Richter M."/>
            <person name="Richter-Heitmann T."/>
            <person name="Frank C."/>
            <person name="Harder J."/>
            <person name="Glockner F.O."/>
        </authorList>
    </citation>
    <scope>NUCLEOTIDE SEQUENCE</scope>
    <source>
        <strain evidence="1">6C</strain>
    </source>
</reference>
<reference evidence="1" key="2">
    <citation type="journal article" date="2013" name="Mar. Genomics">
        <title>Expression of sulfatases in Rhodopirellula baltica and the diversity of sulfatases in the genus Rhodopirellula.</title>
        <authorList>
            <person name="Wegner C.E."/>
            <person name="Richter-Heitmann T."/>
            <person name="Klindworth A."/>
            <person name="Klockow C."/>
            <person name="Richter M."/>
            <person name="Achstetter T."/>
            <person name="Glockner F.O."/>
            <person name="Harder J."/>
        </authorList>
    </citation>
    <scope>NUCLEOTIDE SEQUENCE [LARGE SCALE GENOMIC DNA]</scope>
    <source>
        <strain evidence="1">6C</strain>
    </source>
</reference>
<keyword evidence="2" id="KW-1185">Reference proteome</keyword>
<evidence type="ECO:0000313" key="2">
    <source>
        <dbReference type="Proteomes" id="UP000011529"/>
    </source>
</evidence>
<proteinExistence type="predicted"/>
<name>M2AKH8_9BACT</name>
<dbReference type="AlphaFoldDB" id="M2AKH8"/>
<accession>M2AKH8</accession>
<evidence type="ECO:0000313" key="1">
    <source>
        <dbReference type="EMBL" id="EMB17625.1"/>
    </source>
</evidence>
<dbReference type="PATRIC" id="fig|1263867.3.peg.1802"/>
<protein>
    <submittedName>
        <fullName evidence="1">Uncharacterized protein</fullName>
    </submittedName>
</protein>